<evidence type="ECO:0000256" key="4">
    <source>
        <dbReference type="PROSITE-ProRule" id="PRU00236"/>
    </source>
</evidence>
<dbReference type="PANTHER" id="PTHR11085">
    <property type="entry name" value="NAD-DEPENDENT PROTEIN DEACYLASE SIRTUIN-5, MITOCHONDRIAL-RELATED"/>
    <property type="match status" value="1"/>
</dbReference>
<dbReference type="InterPro" id="IPR050134">
    <property type="entry name" value="NAD-dep_sirtuin_deacylases"/>
</dbReference>
<dbReference type="PROSITE" id="PS50305">
    <property type="entry name" value="SIRTUIN"/>
    <property type="match status" value="1"/>
</dbReference>
<keyword evidence="3" id="KW-0520">NAD</keyword>
<comment type="caution">
    <text evidence="4">Lacks conserved residue(s) required for the propagation of feature annotation.</text>
</comment>
<dbReference type="HOGENOM" id="CLU_023643_3_1_9"/>
<keyword evidence="7" id="KW-1185">Reference proteome</keyword>
<dbReference type="GO" id="GO:0017136">
    <property type="term" value="F:histone deacetylase activity, NAD-dependent"/>
    <property type="evidence" value="ECO:0007669"/>
    <property type="project" value="TreeGrafter"/>
</dbReference>
<evidence type="ECO:0000259" key="5">
    <source>
        <dbReference type="PROSITE" id="PS50305"/>
    </source>
</evidence>
<evidence type="ECO:0000256" key="3">
    <source>
        <dbReference type="ARBA" id="ARBA00023027"/>
    </source>
</evidence>
<dbReference type="Gene3D" id="3.30.1600.10">
    <property type="entry name" value="SIR2/SIRT2 'Small Domain"/>
    <property type="match status" value="1"/>
</dbReference>
<dbReference type="EC" id="2.3.1.286" evidence="1"/>
<evidence type="ECO:0000313" key="6">
    <source>
        <dbReference type="EMBL" id="SHD75793.1"/>
    </source>
</evidence>
<dbReference type="AlphaFoldDB" id="M1Z415"/>
<reference evidence="6 7" key="1">
    <citation type="submission" date="2016-11" db="EMBL/GenBank/DDBJ databases">
        <authorList>
            <person name="Manzoor S."/>
        </authorList>
    </citation>
    <scope>NUCLEOTIDE SEQUENCE [LARGE SCALE GENOMIC DNA]</scope>
    <source>
        <strain evidence="6">Clostridium ultunense strain Esp</strain>
    </source>
</reference>
<gene>
    <name evidence="6" type="primary">cobB</name>
    <name evidence="6" type="ORF">CUESP1_0403</name>
</gene>
<sequence>MKDNIKKLAHIIKNSNNMVVMTGAGMDTESNIPDFRSKDGLWYKMDPAKVATVEALHQNYPLFHEFYSARIKNMDNITPHEGHYVLAELEEKGYIKSLATQNISGLHAMAGSRNIYELHGNIREIRCNECHTSHSIEEFLDKKNCNNCGKNALRPGIVLFGEMLPTNTWQRAMRDVENSEILMVIGTSLQVYPVNQMPYMTRGKTVYINMEQARGYDFDIEIIGRAGEVLTEIKEMLL</sequence>
<dbReference type="InterPro" id="IPR029035">
    <property type="entry name" value="DHS-like_NAD/FAD-binding_dom"/>
</dbReference>
<evidence type="ECO:0000256" key="2">
    <source>
        <dbReference type="ARBA" id="ARBA00022679"/>
    </source>
</evidence>
<accession>M1Z415</accession>
<dbReference type="Proteomes" id="UP000245423">
    <property type="component" value="Chromosome 1"/>
</dbReference>
<dbReference type="GO" id="GO:0070403">
    <property type="term" value="F:NAD+ binding"/>
    <property type="evidence" value="ECO:0007669"/>
    <property type="project" value="InterPro"/>
</dbReference>
<dbReference type="RefSeq" id="WP_005582344.1">
    <property type="nucleotide sequence ID" value="NZ_LT669839.1"/>
</dbReference>
<dbReference type="Pfam" id="PF02146">
    <property type="entry name" value="SIR2"/>
    <property type="match status" value="1"/>
</dbReference>
<dbReference type="InterPro" id="IPR026590">
    <property type="entry name" value="Ssirtuin_cat_dom"/>
</dbReference>
<dbReference type="PANTHER" id="PTHR11085:SF10">
    <property type="entry name" value="NAD-DEPENDENT PROTEIN DEACYLASE SIRTUIN-5, MITOCHONDRIAL-RELATED"/>
    <property type="match status" value="1"/>
</dbReference>
<organism evidence="6 7">
    <name type="scientific">[Clostridium] ultunense Esp</name>
    <dbReference type="NCBI Taxonomy" id="1288971"/>
    <lineage>
        <taxon>Bacteria</taxon>
        <taxon>Bacillati</taxon>
        <taxon>Bacillota</taxon>
        <taxon>Tissierellia</taxon>
        <taxon>Tissierellales</taxon>
        <taxon>Tepidimicrobiaceae</taxon>
        <taxon>Schnuerera</taxon>
    </lineage>
</organism>
<keyword evidence="6" id="KW-0378">Hydrolase</keyword>
<dbReference type="InterPro" id="IPR026591">
    <property type="entry name" value="Sirtuin_cat_small_dom_sf"/>
</dbReference>
<keyword evidence="2" id="KW-0808">Transferase</keyword>
<evidence type="ECO:0000256" key="1">
    <source>
        <dbReference type="ARBA" id="ARBA00012928"/>
    </source>
</evidence>
<name>M1Z415_9FIRM</name>
<dbReference type="SUPFAM" id="SSF52467">
    <property type="entry name" value="DHS-like NAD/FAD-binding domain"/>
    <property type="match status" value="1"/>
</dbReference>
<feature type="domain" description="Deacetylase sirtuin-type" evidence="5">
    <location>
        <begin position="1"/>
        <end position="238"/>
    </location>
</feature>
<proteinExistence type="predicted"/>
<protein>
    <recommendedName>
        <fullName evidence="1">protein acetyllysine N-acetyltransferase</fullName>
        <ecNumber evidence="1">2.3.1.286</ecNumber>
    </recommendedName>
</protein>
<dbReference type="InterPro" id="IPR003000">
    <property type="entry name" value="Sirtuin"/>
</dbReference>
<dbReference type="GO" id="GO:0016787">
    <property type="term" value="F:hydrolase activity"/>
    <property type="evidence" value="ECO:0007669"/>
    <property type="project" value="UniProtKB-KW"/>
</dbReference>
<dbReference type="Gene3D" id="3.40.50.1220">
    <property type="entry name" value="TPP-binding domain"/>
    <property type="match status" value="1"/>
</dbReference>
<evidence type="ECO:0000313" key="7">
    <source>
        <dbReference type="Proteomes" id="UP000245423"/>
    </source>
</evidence>
<dbReference type="EMBL" id="LT669839">
    <property type="protein sequence ID" value="SHD75793.1"/>
    <property type="molecule type" value="Genomic_DNA"/>
</dbReference>